<dbReference type="AlphaFoldDB" id="A0A255ZVM6"/>
<evidence type="ECO:0008006" key="3">
    <source>
        <dbReference type="Google" id="ProtNLM"/>
    </source>
</evidence>
<reference evidence="1 2" key="1">
    <citation type="submission" date="2017-07" db="EMBL/GenBank/DDBJ databases">
        <title>Flavobacterium cyanobacteriorum sp. nov., isolated from cyanobacterial aggregates in a eutrophic lake.</title>
        <authorList>
            <person name="Cai H."/>
        </authorList>
    </citation>
    <scope>NUCLEOTIDE SEQUENCE [LARGE SCALE GENOMIC DNA]</scope>
    <source>
        <strain evidence="1 2">TH167</strain>
    </source>
</reference>
<evidence type="ECO:0000313" key="2">
    <source>
        <dbReference type="Proteomes" id="UP000216035"/>
    </source>
</evidence>
<keyword evidence="2" id="KW-1185">Reference proteome</keyword>
<dbReference type="Proteomes" id="UP000216035">
    <property type="component" value="Unassembled WGS sequence"/>
</dbReference>
<proteinExistence type="predicted"/>
<gene>
    <name evidence="1" type="ORF">CHX27_06030</name>
</gene>
<accession>A0A255ZVM6</accession>
<name>A0A255ZVM6_9FLAO</name>
<evidence type="ECO:0000313" key="1">
    <source>
        <dbReference type="EMBL" id="OYQ45452.1"/>
    </source>
</evidence>
<comment type="caution">
    <text evidence="1">The sequence shown here is derived from an EMBL/GenBank/DDBJ whole genome shotgun (WGS) entry which is preliminary data.</text>
</comment>
<organism evidence="1 2">
    <name type="scientific">Flavobacterium aurantiibacter</name>
    <dbReference type="NCBI Taxonomy" id="2023067"/>
    <lineage>
        <taxon>Bacteria</taxon>
        <taxon>Pseudomonadati</taxon>
        <taxon>Bacteroidota</taxon>
        <taxon>Flavobacteriia</taxon>
        <taxon>Flavobacteriales</taxon>
        <taxon>Flavobacteriaceae</taxon>
        <taxon>Flavobacterium</taxon>
    </lineage>
</organism>
<protein>
    <recommendedName>
        <fullName evidence="3">Transposase DDE domain-containing protein</fullName>
    </recommendedName>
</protein>
<feature type="non-terminal residue" evidence="1">
    <location>
        <position position="72"/>
    </location>
</feature>
<sequence length="72" mass="8307">MRKESPNKQVLMASLTYNLKKYLKFNTRKPILQAEVIATIKGKVKSNLKSTFYRVLSDKLCKLKNNGVLKPH</sequence>
<dbReference type="EMBL" id="NOXX01000181">
    <property type="protein sequence ID" value="OYQ45452.1"/>
    <property type="molecule type" value="Genomic_DNA"/>
</dbReference>